<protein>
    <submittedName>
        <fullName evidence="1">Uncharacterized protein</fullName>
    </submittedName>
</protein>
<accession>A0A430R571</accession>
<name>A0A430R571_THESC</name>
<gene>
    <name evidence="1" type="ORF">CSW47_10590</name>
</gene>
<comment type="caution">
    <text evidence="1">The sequence shown here is derived from an EMBL/GenBank/DDBJ whole genome shotgun (WGS) entry which is preliminary data.</text>
</comment>
<dbReference type="Proteomes" id="UP000286734">
    <property type="component" value="Unassembled WGS sequence"/>
</dbReference>
<sequence length="72" mass="8528">MRTDLAEFWRIVEEASVVKVDGTGQYYLVRHPELGWRLYQRGIEAAFLLAREEEALFWAPEFRVTLPEVERS</sequence>
<dbReference type="RefSeq" id="WP_126200683.1">
    <property type="nucleotide sequence ID" value="NZ_PELP01000333.1"/>
</dbReference>
<evidence type="ECO:0000313" key="1">
    <source>
        <dbReference type="EMBL" id="RTH02534.1"/>
    </source>
</evidence>
<dbReference type="EMBL" id="PELP01000333">
    <property type="protein sequence ID" value="RTH02534.1"/>
    <property type="molecule type" value="Genomic_DNA"/>
</dbReference>
<proteinExistence type="predicted"/>
<dbReference type="AlphaFoldDB" id="A0A430R571"/>
<reference evidence="1 2" key="1">
    <citation type="journal article" date="2019" name="Extremophiles">
        <title>Biogeography of thermophiles and predominance of Thermus scotoductus in domestic water heaters.</title>
        <authorList>
            <person name="Wilpiszeski R.L."/>
            <person name="Zhang Z."/>
            <person name="House C.H."/>
        </authorList>
    </citation>
    <scope>NUCLEOTIDE SEQUENCE [LARGE SCALE GENOMIC DNA]</scope>
    <source>
        <strain evidence="1 2">34_S34</strain>
    </source>
</reference>
<evidence type="ECO:0000313" key="2">
    <source>
        <dbReference type="Proteomes" id="UP000286734"/>
    </source>
</evidence>
<organism evidence="1 2">
    <name type="scientific">Thermus scotoductus</name>
    <dbReference type="NCBI Taxonomy" id="37636"/>
    <lineage>
        <taxon>Bacteria</taxon>
        <taxon>Thermotogati</taxon>
        <taxon>Deinococcota</taxon>
        <taxon>Deinococci</taxon>
        <taxon>Thermales</taxon>
        <taxon>Thermaceae</taxon>
        <taxon>Thermus</taxon>
    </lineage>
</organism>